<feature type="signal peptide" evidence="2">
    <location>
        <begin position="1"/>
        <end position="25"/>
    </location>
</feature>
<organism evidence="4 5">
    <name type="scientific">Mesorhizobium zhangyense</name>
    <dbReference type="NCBI Taxonomy" id="1776730"/>
    <lineage>
        <taxon>Bacteria</taxon>
        <taxon>Pseudomonadati</taxon>
        <taxon>Pseudomonadota</taxon>
        <taxon>Alphaproteobacteria</taxon>
        <taxon>Hyphomicrobiales</taxon>
        <taxon>Phyllobacteriaceae</taxon>
        <taxon>Mesorhizobium</taxon>
    </lineage>
</organism>
<comment type="caution">
    <text evidence="4">The sequence shown here is derived from an EMBL/GenBank/DDBJ whole genome shotgun (WGS) entry which is preliminary data.</text>
</comment>
<dbReference type="CDD" id="cd08545">
    <property type="entry name" value="YcnI_like"/>
    <property type="match status" value="1"/>
</dbReference>
<evidence type="ECO:0000259" key="3">
    <source>
        <dbReference type="Pfam" id="PF07987"/>
    </source>
</evidence>
<dbReference type="EMBL" id="JAAKZG010000019">
    <property type="protein sequence ID" value="NGN44804.1"/>
    <property type="molecule type" value="Genomic_DNA"/>
</dbReference>
<accession>A0A7C9VAS2</accession>
<keyword evidence="5" id="KW-1185">Reference proteome</keyword>
<evidence type="ECO:0000313" key="4">
    <source>
        <dbReference type="EMBL" id="NGN44804.1"/>
    </source>
</evidence>
<dbReference type="InterPro" id="IPR012533">
    <property type="entry name" value="YcnI-copper_dom"/>
</dbReference>
<name>A0A7C9VAS2_9HYPH</name>
<feature type="chain" id="PRO_5028935742" evidence="2">
    <location>
        <begin position="26"/>
        <end position="181"/>
    </location>
</feature>
<feature type="domain" description="YncI copper-binding" evidence="3">
    <location>
        <begin position="26"/>
        <end position="177"/>
    </location>
</feature>
<gene>
    <name evidence="4" type="ORF">G6N74_27480</name>
</gene>
<keyword evidence="2" id="KW-0732">Signal</keyword>
<evidence type="ECO:0000256" key="2">
    <source>
        <dbReference type="SAM" id="SignalP"/>
    </source>
</evidence>
<evidence type="ECO:0000313" key="5">
    <source>
        <dbReference type="Proteomes" id="UP000481252"/>
    </source>
</evidence>
<proteinExistence type="predicted"/>
<dbReference type="InterPro" id="IPR038507">
    <property type="entry name" value="YcnI-like_sf"/>
</dbReference>
<dbReference type="Gene3D" id="2.60.40.2230">
    <property type="entry name" value="Uncharacterised protein YcnI-like PF07987, DUF1775"/>
    <property type="match status" value="1"/>
</dbReference>
<dbReference type="Pfam" id="PF07987">
    <property type="entry name" value="DUF1775"/>
    <property type="match status" value="1"/>
</dbReference>
<reference evidence="4 5" key="1">
    <citation type="submission" date="2020-02" db="EMBL/GenBank/DDBJ databases">
        <title>Genome sequence of the type strain CGMCC 1.15528 of Mesorhizobium zhangyense.</title>
        <authorList>
            <person name="Gao J."/>
            <person name="Sun J."/>
        </authorList>
    </citation>
    <scope>NUCLEOTIDE SEQUENCE [LARGE SCALE GENOMIC DNA]</scope>
    <source>
        <strain evidence="4 5">CGMCC 1.15528</strain>
    </source>
</reference>
<dbReference type="AlphaFoldDB" id="A0A7C9VAS2"/>
<sequence length="181" mass="19232">MTPKPKLLLGAMLGLSTLMAWPASAHVTFENKEVKAGGTVKFVLRIPHGCAGSPTTAVRVSIPEELTEVRPQPKPGWTLDINKVEAQGDGAPAAGHASHGEDEEALIKEISWSGGRLEAAHYDEFAFRAKVSADVEQDKLFVPIVQQCETGVERWIEIPPAGGSSDALKFPAPSVKVSPGS</sequence>
<dbReference type="Proteomes" id="UP000481252">
    <property type="component" value="Unassembled WGS sequence"/>
</dbReference>
<dbReference type="RefSeq" id="WP_165121178.1">
    <property type="nucleotide sequence ID" value="NZ_JAAKZG010000019.1"/>
</dbReference>
<evidence type="ECO:0000256" key="1">
    <source>
        <dbReference type="SAM" id="MobiDB-lite"/>
    </source>
</evidence>
<protein>
    <submittedName>
        <fullName evidence="4">DUF1775 domain-containing protein</fullName>
    </submittedName>
</protein>
<feature type="region of interest" description="Disordered" evidence="1">
    <location>
        <begin position="161"/>
        <end position="181"/>
    </location>
</feature>